<proteinExistence type="predicted"/>
<evidence type="ECO:0000313" key="6">
    <source>
        <dbReference type="Proteomes" id="UP000283429"/>
    </source>
</evidence>
<dbReference type="InterPro" id="IPR013830">
    <property type="entry name" value="SGNH_hydro"/>
</dbReference>
<dbReference type="Proteomes" id="UP000261003">
    <property type="component" value="Unassembled WGS sequence"/>
</dbReference>
<organism evidence="3 5">
    <name type="scientific">Phocaeicola vulgatus</name>
    <name type="common">Bacteroides vulgatus</name>
    <dbReference type="NCBI Taxonomy" id="821"/>
    <lineage>
        <taxon>Bacteria</taxon>
        <taxon>Pseudomonadati</taxon>
        <taxon>Bacteroidota</taxon>
        <taxon>Bacteroidia</taxon>
        <taxon>Bacteroidales</taxon>
        <taxon>Bacteroidaceae</taxon>
        <taxon>Phocaeicola</taxon>
    </lineage>
</organism>
<name>A0A3E4W7G7_PHOVU</name>
<dbReference type="AlphaFoldDB" id="A0A3E4W7G7"/>
<gene>
    <name evidence="4" type="ORF">DW783_19665</name>
    <name evidence="3" type="ORF">DXC16_21860</name>
    <name evidence="2" type="ORF">PL594_20780</name>
</gene>
<dbReference type="Proteomes" id="UP000283429">
    <property type="component" value="Unassembled WGS sequence"/>
</dbReference>
<dbReference type="Pfam" id="PF13472">
    <property type="entry name" value="Lipase_GDSL_2"/>
    <property type="match status" value="1"/>
</dbReference>
<reference evidence="5 6" key="1">
    <citation type="submission" date="2018-08" db="EMBL/GenBank/DDBJ databases">
        <title>A genome reference for cultivated species of the human gut microbiota.</title>
        <authorList>
            <person name="Zou Y."/>
            <person name="Xue W."/>
            <person name="Luo G."/>
        </authorList>
    </citation>
    <scope>NUCLEOTIDE SEQUENCE [LARGE SCALE GENOMIC DNA]</scope>
    <source>
        <strain evidence="4 6">AM30-40</strain>
        <strain evidence="3 5">OM08-13BH</strain>
    </source>
</reference>
<accession>A0A3E4W7G7</accession>
<dbReference type="EMBL" id="JAQKEI010000040">
    <property type="protein sequence ID" value="MDB0853933.1"/>
    <property type="molecule type" value="Genomic_DNA"/>
</dbReference>
<dbReference type="RefSeq" id="WP_117696567.1">
    <property type="nucleotide sequence ID" value="NZ_DAWEEQ010000078.1"/>
</dbReference>
<evidence type="ECO:0000313" key="4">
    <source>
        <dbReference type="EMBL" id="RHD72562.1"/>
    </source>
</evidence>
<dbReference type="EMBL" id="QSJM01000081">
    <property type="protein sequence ID" value="RHD72562.1"/>
    <property type="molecule type" value="Genomic_DNA"/>
</dbReference>
<comment type="caution">
    <text evidence="3">The sequence shown here is derived from an EMBL/GenBank/DDBJ whole genome shotgun (WGS) entry which is preliminary data.</text>
</comment>
<sequence length="221" mass="25196">MIFSRTKVGKKVQNLIWWTNGQLRPVTERIPESRSIGVLLLAVILPLAFSACSSDTDEAVFFTGSSLVEKWDVRRFFPTKVTYNAGLSGAGIDYVESQGKQFKGENVVLIIGGNDVVSVNDTEAYVERYLRMLQNMEAKRIYLYSILPRLAFESDGYEKVRLLNKKIREGVTERLDNVVYIDVFDLFLEGGRLNEQYFYDGTHLNEWGYALISGELKKVLL</sequence>
<dbReference type="Proteomes" id="UP001210999">
    <property type="component" value="Unassembled WGS sequence"/>
</dbReference>
<dbReference type="Gene3D" id="3.40.50.1110">
    <property type="entry name" value="SGNH hydrolase"/>
    <property type="match status" value="1"/>
</dbReference>
<reference evidence="2" key="2">
    <citation type="submission" date="2023-01" db="EMBL/GenBank/DDBJ databases">
        <title>Human gut microbiome strain richness.</title>
        <authorList>
            <person name="Chen-Liaw A."/>
        </authorList>
    </citation>
    <scope>NUCLEOTIDE SEQUENCE</scope>
    <source>
        <strain evidence="2">H9_m1001271B151109d0_201107</strain>
    </source>
</reference>
<dbReference type="SUPFAM" id="SSF52266">
    <property type="entry name" value="SGNH hydrolase"/>
    <property type="match status" value="1"/>
</dbReference>
<dbReference type="EMBL" id="QSTG01000059">
    <property type="protein sequence ID" value="RGM38104.1"/>
    <property type="molecule type" value="Genomic_DNA"/>
</dbReference>
<evidence type="ECO:0000313" key="2">
    <source>
        <dbReference type="EMBL" id="MDB0853933.1"/>
    </source>
</evidence>
<dbReference type="InterPro" id="IPR036514">
    <property type="entry name" value="SGNH_hydro_sf"/>
</dbReference>
<evidence type="ECO:0000259" key="1">
    <source>
        <dbReference type="Pfam" id="PF13472"/>
    </source>
</evidence>
<protein>
    <submittedName>
        <fullName evidence="2">GDSL-type esterase/lipase family protein</fullName>
    </submittedName>
</protein>
<feature type="domain" description="SGNH hydrolase-type esterase" evidence="1">
    <location>
        <begin position="75"/>
        <end position="211"/>
    </location>
</feature>
<evidence type="ECO:0000313" key="5">
    <source>
        <dbReference type="Proteomes" id="UP000261003"/>
    </source>
</evidence>
<evidence type="ECO:0000313" key="3">
    <source>
        <dbReference type="EMBL" id="RGM38104.1"/>
    </source>
</evidence>
<dbReference type="GO" id="GO:0016788">
    <property type="term" value="F:hydrolase activity, acting on ester bonds"/>
    <property type="evidence" value="ECO:0007669"/>
    <property type="project" value="UniProtKB-ARBA"/>
</dbReference>